<dbReference type="InterPro" id="IPR005844">
    <property type="entry name" value="A-D-PHexomutase_a/b/a-I"/>
</dbReference>
<comment type="caution">
    <text evidence="14">The sequence shown here is derived from an EMBL/GenBank/DDBJ whole genome shotgun (WGS) entry which is preliminary data.</text>
</comment>
<dbReference type="FunFam" id="3.40.120.10:FF:000035">
    <property type="entry name" value="Pgm3p"/>
    <property type="match status" value="1"/>
</dbReference>
<evidence type="ECO:0000256" key="3">
    <source>
        <dbReference type="ARBA" id="ARBA00010231"/>
    </source>
</evidence>
<protein>
    <submittedName>
        <fullName evidence="14">Phosphoglucomutase-2</fullName>
    </submittedName>
</protein>
<keyword evidence="9" id="KW-0413">Isomerase</keyword>
<keyword evidence="10" id="KW-0119">Carbohydrate metabolism</keyword>
<dbReference type="GO" id="GO:0000287">
    <property type="term" value="F:magnesium ion binding"/>
    <property type="evidence" value="ECO:0007669"/>
    <property type="project" value="InterPro"/>
</dbReference>
<dbReference type="InterPro" id="IPR016055">
    <property type="entry name" value="A-D-PHexomutase_a/b/a-I/II/III"/>
</dbReference>
<dbReference type="Pfam" id="PF02879">
    <property type="entry name" value="PGM_PMM_II"/>
    <property type="match status" value="1"/>
</dbReference>
<accession>A0A2B4SHL1</accession>
<dbReference type="EMBL" id="LSMT01000081">
    <property type="protein sequence ID" value="PFX28563.1"/>
    <property type="molecule type" value="Genomic_DNA"/>
</dbReference>
<evidence type="ECO:0000256" key="5">
    <source>
        <dbReference type="ARBA" id="ARBA00022526"/>
    </source>
</evidence>
<reference evidence="15" key="1">
    <citation type="journal article" date="2017" name="bioRxiv">
        <title>Comparative analysis of the genomes of Stylophora pistillata and Acropora digitifera provides evidence for extensive differences between species of corals.</title>
        <authorList>
            <person name="Voolstra C.R."/>
            <person name="Li Y."/>
            <person name="Liew Y.J."/>
            <person name="Baumgarten S."/>
            <person name="Zoccola D."/>
            <person name="Flot J.-F."/>
            <person name="Tambutte S."/>
            <person name="Allemand D."/>
            <person name="Aranda M."/>
        </authorList>
    </citation>
    <scope>NUCLEOTIDE SEQUENCE [LARGE SCALE GENOMIC DNA]</scope>
</reference>
<proteinExistence type="inferred from homology"/>
<evidence type="ECO:0000256" key="7">
    <source>
        <dbReference type="ARBA" id="ARBA00022723"/>
    </source>
</evidence>
<evidence type="ECO:0000256" key="2">
    <source>
        <dbReference type="ARBA" id="ARBA00004496"/>
    </source>
</evidence>
<dbReference type="SUPFAM" id="SSF55957">
    <property type="entry name" value="Phosphoglucomutase, C-terminal domain"/>
    <property type="match status" value="1"/>
</dbReference>
<gene>
    <name evidence="14" type="primary">PGM2</name>
    <name evidence="14" type="ORF">AWC38_SpisGene6726</name>
</gene>
<dbReference type="InterPro" id="IPR005846">
    <property type="entry name" value="A-D-PHexomutase_a/b/a-III"/>
</dbReference>
<dbReference type="Gene3D" id="3.40.120.10">
    <property type="entry name" value="Alpha-D-Glucose-1,6-Bisphosphate, subunit A, domain 3"/>
    <property type="match status" value="3"/>
</dbReference>
<evidence type="ECO:0000256" key="10">
    <source>
        <dbReference type="ARBA" id="ARBA00023277"/>
    </source>
</evidence>
<dbReference type="GO" id="GO:0006166">
    <property type="term" value="P:purine ribonucleoside salvage"/>
    <property type="evidence" value="ECO:0007669"/>
    <property type="project" value="TreeGrafter"/>
</dbReference>
<dbReference type="Pfam" id="PF02878">
    <property type="entry name" value="PGM_PMM_I"/>
    <property type="match status" value="1"/>
</dbReference>
<dbReference type="CDD" id="cd05799">
    <property type="entry name" value="PGM2"/>
    <property type="match status" value="1"/>
</dbReference>
<dbReference type="FunFam" id="3.40.120.10:FF:000017">
    <property type="entry name" value="glucose 1,6-bisphosphate synthase"/>
    <property type="match status" value="1"/>
</dbReference>
<evidence type="ECO:0000259" key="13">
    <source>
        <dbReference type="Pfam" id="PF02880"/>
    </source>
</evidence>
<sequence>MDSDGDGSRDDYGVTVRVRETVTVTVTVIETVIDTGGKIVTEAQTVRVTMIVTVIETMIDTGGKIVTEAQTVRVTMIVTVIETMIDTGGKIVTEAQTDIRRKKKEERSAYRFQYMYGSICKMAESSAELRKEIDSNDNGACPVNSGDDKLDEKVKEWLLLDKHPASIAEVRLLIKEVKFDELRQIMMSPLSFGTAGLRSKMGAGFNRINDLTIIQATQGLCRYLEKQFPDIKERGVIVGFDARHNSTRLAQRTSCVFASQGVPVYLFSSITPTPFVPYGVLKYKCVCGVMITASHNPKDDNGYKVYLDNGAQIKSPHDKGISQCIAENRIPWENSWEISQANPLIKDPYEEICASYFEDIKTYCHYSEKNRKTKLKYTFTPMHGVGQRFAELAFEAFNLPPFVSVREQMNPDPEFPTVRYPNPEEGKSALDLAMSTANENGCSVILANDPDSDRMALAEKQPNGHWKVFTGNEIGSMFGWWAFTCHKRKHPELYPGSSVYMIASTVSSKMLQAMAREEGFLFEETLTGFKWMGNLACDLMARGNTVLFTFEEAIGFMYGTTVFDKDGISAAVVMAEMASYLNLQGLTLTEQLNNLYERYGVHVTNNSYYLCYSPSTIKTIFDRIRTLENGWYPSTCGPYKLSGIRDLTAGYDSTKPGDKPVLPVSKSSQMITFYFENGCVATLRTSGTEPKIKYYTELACKPGDNVDIPTANETLRNIVNTIVQEWLRPDVNNLIPKED</sequence>
<feature type="domain" description="Alpha-D-phosphohexomutase alpha/beta/alpha" evidence="12">
    <location>
        <begin position="355"/>
        <end position="460"/>
    </location>
</feature>
<keyword evidence="4" id="KW-0963">Cytoplasm</keyword>
<dbReference type="PROSITE" id="PS00710">
    <property type="entry name" value="PGM_PMM"/>
    <property type="match status" value="1"/>
</dbReference>
<dbReference type="SUPFAM" id="SSF53738">
    <property type="entry name" value="Phosphoglucomutase, first 3 domains"/>
    <property type="match status" value="3"/>
</dbReference>
<evidence type="ECO:0000256" key="9">
    <source>
        <dbReference type="ARBA" id="ARBA00023235"/>
    </source>
</evidence>
<dbReference type="PANTHER" id="PTHR45745">
    <property type="entry name" value="PHOSPHOMANNOMUTASE 45A"/>
    <property type="match status" value="1"/>
</dbReference>
<dbReference type="GO" id="GO:0008973">
    <property type="term" value="F:phosphopentomutase activity"/>
    <property type="evidence" value="ECO:0007669"/>
    <property type="project" value="TreeGrafter"/>
</dbReference>
<feature type="domain" description="Alpha-D-phosphohexomutase alpha/beta/alpha" evidence="13">
    <location>
        <begin position="500"/>
        <end position="599"/>
    </location>
</feature>
<comment type="similarity">
    <text evidence="3">Belongs to the phosphohexose mutase family.</text>
</comment>
<dbReference type="STRING" id="50429.A0A2B4SHL1"/>
<evidence type="ECO:0000259" key="12">
    <source>
        <dbReference type="Pfam" id="PF02879"/>
    </source>
</evidence>
<keyword evidence="8" id="KW-0460">Magnesium</keyword>
<evidence type="ECO:0000256" key="8">
    <source>
        <dbReference type="ARBA" id="ARBA00022842"/>
    </source>
</evidence>
<dbReference type="OrthoDB" id="8300170at2759"/>
<evidence type="ECO:0000313" key="15">
    <source>
        <dbReference type="Proteomes" id="UP000225706"/>
    </source>
</evidence>
<dbReference type="Pfam" id="PF02880">
    <property type="entry name" value="PGM_PMM_III"/>
    <property type="match status" value="1"/>
</dbReference>
<evidence type="ECO:0000259" key="11">
    <source>
        <dbReference type="Pfam" id="PF02878"/>
    </source>
</evidence>
<evidence type="ECO:0000256" key="4">
    <source>
        <dbReference type="ARBA" id="ARBA00022490"/>
    </source>
</evidence>
<keyword evidence="6" id="KW-0597">Phosphoprotein</keyword>
<evidence type="ECO:0000256" key="1">
    <source>
        <dbReference type="ARBA" id="ARBA00001946"/>
    </source>
</evidence>
<keyword evidence="5" id="KW-0313">Glucose metabolism</keyword>
<dbReference type="PANTHER" id="PTHR45745:SF1">
    <property type="entry name" value="PHOSPHOGLUCOMUTASE 2B-RELATED"/>
    <property type="match status" value="1"/>
</dbReference>
<dbReference type="GO" id="GO:0006006">
    <property type="term" value="P:glucose metabolic process"/>
    <property type="evidence" value="ECO:0007669"/>
    <property type="project" value="UniProtKB-KW"/>
</dbReference>
<evidence type="ECO:0000256" key="6">
    <source>
        <dbReference type="ARBA" id="ARBA00022553"/>
    </source>
</evidence>
<organism evidence="14 15">
    <name type="scientific">Stylophora pistillata</name>
    <name type="common">Smooth cauliflower coral</name>
    <dbReference type="NCBI Taxonomy" id="50429"/>
    <lineage>
        <taxon>Eukaryota</taxon>
        <taxon>Metazoa</taxon>
        <taxon>Cnidaria</taxon>
        <taxon>Anthozoa</taxon>
        <taxon>Hexacorallia</taxon>
        <taxon>Scleractinia</taxon>
        <taxon>Astrocoeniina</taxon>
        <taxon>Pocilloporidae</taxon>
        <taxon>Stylophora</taxon>
    </lineage>
</organism>
<dbReference type="AlphaFoldDB" id="A0A2B4SHL1"/>
<comment type="cofactor">
    <cofactor evidence="1">
        <name>Mg(2+)</name>
        <dbReference type="ChEBI" id="CHEBI:18420"/>
    </cofactor>
</comment>
<dbReference type="InterPro" id="IPR005845">
    <property type="entry name" value="A-D-PHexomutase_a/b/a-II"/>
</dbReference>
<keyword evidence="15" id="KW-1185">Reference proteome</keyword>
<keyword evidence="7" id="KW-0479">Metal-binding</keyword>
<dbReference type="InterPro" id="IPR016066">
    <property type="entry name" value="A-D-PHexomutase_CS"/>
</dbReference>
<dbReference type="GO" id="GO:0005634">
    <property type="term" value="C:nucleus"/>
    <property type="evidence" value="ECO:0007669"/>
    <property type="project" value="TreeGrafter"/>
</dbReference>
<dbReference type="Proteomes" id="UP000225706">
    <property type="component" value="Unassembled WGS sequence"/>
</dbReference>
<name>A0A2B4SHL1_STYPI</name>
<comment type="subcellular location">
    <subcellularLocation>
        <location evidence="2">Cytoplasm</location>
    </subcellularLocation>
</comment>
<evidence type="ECO:0000313" key="14">
    <source>
        <dbReference type="EMBL" id="PFX28563.1"/>
    </source>
</evidence>
<dbReference type="InterPro" id="IPR036900">
    <property type="entry name" value="A-D-PHexomutase_C_sf"/>
</dbReference>
<dbReference type="GO" id="GO:0005737">
    <property type="term" value="C:cytoplasm"/>
    <property type="evidence" value="ECO:0007669"/>
    <property type="project" value="UniProtKB-SubCell"/>
</dbReference>
<feature type="domain" description="Alpha-D-phosphohexomutase alpha/beta/alpha" evidence="11">
    <location>
        <begin position="191"/>
        <end position="328"/>
    </location>
</feature>